<dbReference type="EMBL" id="BART01023633">
    <property type="protein sequence ID" value="GAG94882.1"/>
    <property type="molecule type" value="Genomic_DNA"/>
</dbReference>
<dbReference type="AlphaFoldDB" id="X1CPK0"/>
<organism evidence="1">
    <name type="scientific">marine sediment metagenome</name>
    <dbReference type="NCBI Taxonomy" id="412755"/>
    <lineage>
        <taxon>unclassified sequences</taxon>
        <taxon>metagenomes</taxon>
        <taxon>ecological metagenomes</taxon>
    </lineage>
</organism>
<accession>X1CPK0</accession>
<comment type="caution">
    <text evidence="1">The sequence shown here is derived from an EMBL/GenBank/DDBJ whole genome shotgun (WGS) entry which is preliminary data.</text>
</comment>
<reference evidence="1" key="1">
    <citation type="journal article" date="2014" name="Front. Microbiol.">
        <title>High frequency of phylogenetically diverse reductive dehalogenase-homologous genes in deep subseafloor sedimentary metagenomes.</title>
        <authorList>
            <person name="Kawai M."/>
            <person name="Futagami T."/>
            <person name="Toyoda A."/>
            <person name="Takaki Y."/>
            <person name="Nishi S."/>
            <person name="Hori S."/>
            <person name="Arai W."/>
            <person name="Tsubouchi T."/>
            <person name="Morono Y."/>
            <person name="Uchiyama I."/>
            <person name="Ito T."/>
            <person name="Fujiyama A."/>
            <person name="Inagaki F."/>
            <person name="Takami H."/>
        </authorList>
    </citation>
    <scope>NUCLEOTIDE SEQUENCE</scope>
    <source>
        <strain evidence="1">Expedition CK06-06</strain>
    </source>
</reference>
<evidence type="ECO:0000313" key="1">
    <source>
        <dbReference type="EMBL" id="GAG94882.1"/>
    </source>
</evidence>
<sequence length="102" mass="12224">PNPKCGWGLLFRDTYEKDVDSLDVFTSEIWSCGVLECFYHINVGNKMTLLKDGTKFETYAWDMENDRTYLWIVYTIYDDKTWYQIVYNSDGTIDKYEKWSPE</sequence>
<feature type="non-terminal residue" evidence="1">
    <location>
        <position position="1"/>
    </location>
</feature>
<protein>
    <submittedName>
        <fullName evidence="1">Uncharacterized protein</fullName>
    </submittedName>
</protein>
<proteinExistence type="predicted"/>
<name>X1CPK0_9ZZZZ</name>
<gene>
    <name evidence="1" type="ORF">S01H4_42937</name>
</gene>